<organism evidence="2 3">
    <name type="scientific">Litoreibacter meonggei</name>
    <dbReference type="NCBI Taxonomy" id="1049199"/>
    <lineage>
        <taxon>Bacteria</taxon>
        <taxon>Pseudomonadati</taxon>
        <taxon>Pseudomonadota</taxon>
        <taxon>Alphaproteobacteria</taxon>
        <taxon>Rhodobacterales</taxon>
        <taxon>Roseobacteraceae</taxon>
        <taxon>Litoreibacter</taxon>
    </lineage>
</organism>
<keyword evidence="3" id="KW-1185">Reference proteome</keyword>
<keyword evidence="1" id="KW-1133">Transmembrane helix</keyword>
<dbReference type="Proteomes" id="UP000269157">
    <property type="component" value="Unassembled WGS sequence"/>
</dbReference>
<protein>
    <recommendedName>
        <fullName evidence="4">Peptide zinc metalloprotease protein</fullName>
    </recommendedName>
</protein>
<feature type="transmembrane region" description="Helical" evidence="1">
    <location>
        <begin position="253"/>
        <end position="274"/>
    </location>
</feature>
<evidence type="ECO:0000256" key="1">
    <source>
        <dbReference type="SAM" id="Phobius"/>
    </source>
</evidence>
<reference evidence="2 3" key="1">
    <citation type="submission" date="2018-10" db="EMBL/GenBank/DDBJ databases">
        <title>Genomic Encyclopedia of Archaeal and Bacterial Type Strains, Phase II (KMG-II): from individual species to whole genera.</title>
        <authorList>
            <person name="Goeker M."/>
        </authorList>
    </citation>
    <scope>NUCLEOTIDE SEQUENCE [LARGE SCALE GENOMIC DNA]</scope>
    <source>
        <strain evidence="2 3">DSM 29466</strain>
    </source>
</reference>
<comment type="caution">
    <text evidence="2">The sequence shown here is derived from an EMBL/GenBank/DDBJ whole genome shotgun (WGS) entry which is preliminary data.</text>
</comment>
<dbReference type="EMBL" id="RCCE01000002">
    <property type="protein sequence ID" value="RLJ59550.1"/>
    <property type="molecule type" value="Genomic_DNA"/>
</dbReference>
<dbReference type="OrthoDB" id="9759690at2"/>
<sequence length="672" mass="74486">MGHDMRNAEAGQSTDDTQYARLVAPGFVTFTDVTPVGADELEFVISNEATGKFFLANRSTVQFFSLVKETGSVPHALAKAGIPSQQGDALVKRLVQSGLLVRSGETQSEADLKAAPIESKLISMRWDLVDASRITDILGWLGRLLYSPVGYLAWCGAMIAMVQALLANTEKLTLGLRQVFEADWRQFLIFGILYVALKIVHEMGHALAYRTMCLQEGLNPGPIRMGISIFAFTPFPFTDVTGAWRLRSVFRRVMIGAGGIYFETWIIALLAIIWSQTQTGMLQTVILQVAVFAGALALLFNLNPAIKLDGYYMLTDYFRRPNLAGRASQAARNFMARALGAQTSAIPASDFAYWVLSYTYRWTIFGGIFWLIYQFDKRLAPVAIAIILMTLVARPLFNSLKYSVKLGIRPVRSAAVLFFCAALTAIVFVPFPDRILLPGQLRTFETRFIESSESGHLHVADDNAFTLENPILEQRIIDVELRRKMLENLSRSAQSTAAERSSLTAEIDSFSQTGDELRAQLAAAQFSAHQTGIWTPLASEQYDAAWITPASTDRLGAYSIPVTPHLRLRLDQSLLERDIPLTQHTVLRVRAVHNPRCEFEALLESELANNIAIDGQLTLRANLAHDHAQCASELANGGAVVARLDTKSRSLLQRLQFAGARLLQNRLELNPQ</sequence>
<keyword evidence="1" id="KW-0472">Membrane</keyword>
<evidence type="ECO:0000313" key="3">
    <source>
        <dbReference type="Proteomes" id="UP000269157"/>
    </source>
</evidence>
<feature type="transmembrane region" description="Helical" evidence="1">
    <location>
        <begin position="144"/>
        <end position="164"/>
    </location>
</feature>
<feature type="transmembrane region" description="Helical" evidence="1">
    <location>
        <begin position="379"/>
        <end position="397"/>
    </location>
</feature>
<proteinExistence type="predicted"/>
<name>A0A497WSB6_9RHOB</name>
<dbReference type="RefSeq" id="WP_147435979.1">
    <property type="nucleotide sequence ID" value="NZ_RCCE01000002.1"/>
</dbReference>
<gene>
    <name evidence="2" type="ORF">BCF46_1701</name>
</gene>
<feature type="transmembrane region" description="Helical" evidence="1">
    <location>
        <begin position="184"/>
        <end position="200"/>
    </location>
</feature>
<feature type="transmembrane region" description="Helical" evidence="1">
    <location>
        <begin position="409"/>
        <end position="431"/>
    </location>
</feature>
<feature type="transmembrane region" description="Helical" evidence="1">
    <location>
        <begin position="351"/>
        <end position="373"/>
    </location>
</feature>
<dbReference type="AlphaFoldDB" id="A0A497WSB6"/>
<accession>A0A497WSB6</accession>
<evidence type="ECO:0008006" key="4">
    <source>
        <dbReference type="Google" id="ProtNLM"/>
    </source>
</evidence>
<feature type="transmembrane region" description="Helical" evidence="1">
    <location>
        <begin position="280"/>
        <end position="302"/>
    </location>
</feature>
<evidence type="ECO:0000313" key="2">
    <source>
        <dbReference type="EMBL" id="RLJ59550.1"/>
    </source>
</evidence>
<keyword evidence="1" id="KW-0812">Transmembrane</keyword>